<organism evidence="4 5">
    <name type="scientific">Ranatra chinensis</name>
    <dbReference type="NCBI Taxonomy" id="642074"/>
    <lineage>
        <taxon>Eukaryota</taxon>
        <taxon>Metazoa</taxon>
        <taxon>Ecdysozoa</taxon>
        <taxon>Arthropoda</taxon>
        <taxon>Hexapoda</taxon>
        <taxon>Insecta</taxon>
        <taxon>Pterygota</taxon>
        <taxon>Neoptera</taxon>
        <taxon>Paraneoptera</taxon>
        <taxon>Hemiptera</taxon>
        <taxon>Heteroptera</taxon>
        <taxon>Panheteroptera</taxon>
        <taxon>Nepomorpha</taxon>
        <taxon>Nepidae</taxon>
        <taxon>Ranatrinae</taxon>
        <taxon>Ranatra</taxon>
    </lineage>
</organism>
<sequence length="454" mass="52261">MATLLKNVTNSIWHAFNSLAPSNSPGQVVKSKLKVLTANIGTLLDLYGVEKGLEHFRSTPSLNFHHYKYYLLKEVFTSLPDSLTLSLVQNYEKLIDEVCWLICKRQYLTRQNPVLSDGCLYHLFRVFCMLGELVLDPKIPDVYQVVMHSQEVGFVASQLVDSLGGEWDCEAFESLTHNTPGFKFATLVALLEGKYLGSVDQPVIEEAVTALAHTLLHDVIKKGNLMKRGYLLPTMREYWFVLQPTQLTYYKNMEEKEICGVISLDPNCSVMSTANRIMLHTNDRAIELTPHDHRSRLQWVSALQSAITQSGSTQGYQRTLAARRRKQREMDETEGRRKSSIIHDMGVQLQAEKLARVAAELQAQELKEAQEKTVTHLEAMLEEEQAAKRDEEIVRNLQARVLREEWEKREELEQLQMEQRTLLEQEREKRVLFEQKQKENELMLQGNMQLALII</sequence>
<dbReference type="InterPro" id="IPR011993">
    <property type="entry name" value="PH-like_dom_sf"/>
</dbReference>
<comment type="caution">
    <text evidence="4">The sequence shown here is derived from an EMBL/GenBank/DDBJ whole genome shotgun (WGS) entry which is preliminary data.</text>
</comment>
<protein>
    <recommendedName>
        <fullName evidence="3">PH domain-containing protein</fullName>
    </recommendedName>
</protein>
<dbReference type="Gene3D" id="2.30.29.30">
    <property type="entry name" value="Pleckstrin-homology domain (PH domain)/Phosphotyrosine-binding domain (PTB)"/>
    <property type="match status" value="1"/>
</dbReference>
<dbReference type="Pfam" id="PF25530">
    <property type="entry name" value="EF-hand_SWAP70_N"/>
    <property type="match status" value="1"/>
</dbReference>
<dbReference type="EMBL" id="JBFDAA010000001">
    <property type="protein sequence ID" value="KAL1140842.1"/>
    <property type="molecule type" value="Genomic_DNA"/>
</dbReference>
<evidence type="ECO:0000313" key="5">
    <source>
        <dbReference type="Proteomes" id="UP001558652"/>
    </source>
</evidence>
<proteinExistence type="predicted"/>
<dbReference type="Pfam" id="PF00169">
    <property type="entry name" value="PH"/>
    <property type="match status" value="1"/>
</dbReference>
<feature type="coiled-coil region" evidence="1">
    <location>
        <begin position="349"/>
        <end position="429"/>
    </location>
</feature>
<dbReference type="SUPFAM" id="SSF50729">
    <property type="entry name" value="PH domain-like"/>
    <property type="match status" value="1"/>
</dbReference>
<dbReference type="PROSITE" id="PS50003">
    <property type="entry name" value="PH_DOMAIN"/>
    <property type="match status" value="1"/>
</dbReference>
<evidence type="ECO:0000256" key="2">
    <source>
        <dbReference type="SAM" id="MobiDB-lite"/>
    </source>
</evidence>
<dbReference type="AlphaFoldDB" id="A0ABD0ZAP6"/>
<evidence type="ECO:0000313" key="4">
    <source>
        <dbReference type="EMBL" id="KAL1140842.1"/>
    </source>
</evidence>
<dbReference type="InterPro" id="IPR057836">
    <property type="entry name" value="EF-hand_SWAP70_N"/>
</dbReference>
<gene>
    <name evidence="4" type="ORF">AAG570_000770</name>
</gene>
<keyword evidence="1" id="KW-0175">Coiled coil</keyword>
<evidence type="ECO:0000256" key="1">
    <source>
        <dbReference type="SAM" id="Coils"/>
    </source>
</evidence>
<keyword evidence="5" id="KW-1185">Reference proteome</keyword>
<feature type="compositionally biased region" description="Basic and acidic residues" evidence="2">
    <location>
        <begin position="328"/>
        <end position="337"/>
    </location>
</feature>
<accession>A0ABD0ZAP6</accession>
<evidence type="ECO:0000259" key="3">
    <source>
        <dbReference type="PROSITE" id="PS50003"/>
    </source>
</evidence>
<dbReference type="PANTHER" id="PTHR14383:SF5">
    <property type="entry name" value="RUN DOMAIN-CONTAINING PROTEIN"/>
    <property type="match status" value="1"/>
</dbReference>
<dbReference type="InterPro" id="IPR001849">
    <property type="entry name" value="PH_domain"/>
</dbReference>
<feature type="region of interest" description="Disordered" evidence="2">
    <location>
        <begin position="314"/>
        <end position="338"/>
    </location>
</feature>
<feature type="domain" description="PH" evidence="3">
    <location>
        <begin position="218"/>
        <end position="308"/>
    </location>
</feature>
<dbReference type="Proteomes" id="UP001558652">
    <property type="component" value="Unassembled WGS sequence"/>
</dbReference>
<name>A0ABD0ZAP6_9HEMI</name>
<dbReference type="PANTHER" id="PTHR14383">
    <property type="entry name" value="SWAP-70 RECOMBINASE"/>
    <property type="match status" value="1"/>
</dbReference>
<reference evidence="4 5" key="1">
    <citation type="submission" date="2024-07" db="EMBL/GenBank/DDBJ databases">
        <title>Chromosome-level genome assembly of the water stick insect Ranatra chinensis (Heteroptera: Nepidae).</title>
        <authorList>
            <person name="Liu X."/>
        </authorList>
    </citation>
    <scope>NUCLEOTIDE SEQUENCE [LARGE SCALE GENOMIC DNA]</scope>
    <source>
        <strain evidence="4">Cailab_2021Rc</strain>
        <tissue evidence="4">Muscle</tissue>
    </source>
</reference>
<dbReference type="SMART" id="SM00233">
    <property type="entry name" value="PH"/>
    <property type="match status" value="1"/>
</dbReference>